<dbReference type="PANTHER" id="PTHR12835">
    <property type="entry name" value="BIOTIN PROTEIN LIGASE"/>
    <property type="match status" value="1"/>
</dbReference>
<accession>A0A4V2PDT1</accession>
<dbReference type="Gene3D" id="3.30.930.10">
    <property type="entry name" value="Bira Bifunctional Protein, Domain 2"/>
    <property type="match status" value="1"/>
</dbReference>
<dbReference type="EC" id="6.3.4.15" evidence="5"/>
<reference evidence="8 9" key="1">
    <citation type="submission" date="2019-03" db="EMBL/GenBank/DDBJ databases">
        <title>Genomic Encyclopedia of Archaeal and Bacterial Type Strains, Phase II (KMG-II): from individual species to whole genera.</title>
        <authorList>
            <person name="Goeker M."/>
        </authorList>
    </citation>
    <scope>NUCLEOTIDE SEQUENCE [LARGE SCALE GENOMIC DNA]</scope>
    <source>
        <strain evidence="8 9">DSM 24425</strain>
    </source>
</reference>
<proteinExistence type="predicted"/>
<dbReference type="GO" id="GO:0005524">
    <property type="term" value="F:ATP binding"/>
    <property type="evidence" value="ECO:0007669"/>
    <property type="project" value="UniProtKB-KW"/>
</dbReference>
<dbReference type="InterPro" id="IPR004143">
    <property type="entry name" value="BPL_LPL_catalytic"/>
</dbReference>
<dbReference type="GO" id="GO:0005737">
    <property type="term" value="C:cytoplasm"/>
    <property type="evidence" value="ECO:0007669"/>
    <property type="project" value="TreeGrafter"/>
</dbReference>
<dbReference type="RefSeq" id="WP_132524956.1">
    <property type="nucleotide sequence ID" value="NZ_SMFV01000001.1"/>
</dbReference>
<evidence type="ECO:0000256" key="6">
    <source>
        <dbReference type="ARBA" id="ARBA00047846"/>
    </source>
</evidence>
<evidence type="ECO:0000259" key="7">
    <source>
        <dbReference type="PROSITE" id="PS51733"/>
    </source>
</evidence>
<dbReference type="Gene3D" id="2.30.30.100">
    <property type="match status" value="1"/>
</dbReference>
<evidence type="ECO:0000256" key="1">
    <source>
        <dbReference type="ARBA" id="ARBA00022598"/>
    </source>
</evidence>
<keyword evidence="4" id="KW-0092">Biotin</keyword>
<dbReference type="InterPro" id="IPR003142">
    <property type="entry name" value="BPL_C"/>
</dbReference>
<dbReference type="InterPro" id="IPR008988">
    <property type="entry name" value="Transcriptional_repressor_C"/>
</dbReference>
<comment type="catalytic activity">
    <reaction evidence="6">
        <text>biotin + L-lysyl-[protein] + ATP = N(6)-biotinyl-L-lysyl-[protein] + AMP + diphosphate + H(+)</text>
        <dbReference type="Rhea" id="RHEA:11756"/>
        <dbReference type="Rhea" id="RHEA-COMP:9752"/>
        <dbReference type="Rhea" id="RHEA-COMP:10505"/>
        <dbReference type="ChEBI" id="CHEBI:15378"/>
        <dbReference type="ChEBI" id="CHEBI:29969"/>
        <dbReference type="ChEBI" id="CHEBI:30616"/>
        <dbReference type="ChEBI" id="CHEBI:33019"/>
        <dbReference type="ChEBI" id="CHEBI:57586"/>
        <dbReference type="ChEBI" id="CHEBI:83144"/>
        <dbReference type="ChEBI" id="CHEBI:456215"/>
        <dbReference type="EC" id="6.3.4.15"/>
    </reaction>
</comment>
<dbReference type="PANTHER" id="PTHR12835:SF5">
    <property type="entry name" value="BIOTIN--PROTEIN LIGASE"/>
    <property type="match status" value="1"/>
</dbReference>
<dbReference type="CDD" id="cd16442">
    <property type="entry name" value="BPL"/>
    <property type="match status" value="1"/>
</dbReference>
<dbReference type="SUPFAM" id="SSF55681">
    <property type="entry name" value="Class II aaRS and biotin synthetases"/>
    <property type="match status" value="1"/>
</dbReference>
<evidence type="ECO:0000313" key="8">
    <source>
        <dbReference type="EMBL" id="TCK06426.1"/>
    </source>
</evidence>
<evidence type="ECO:0000256" key="3">
    <source>
        <dbReference type="ARBA" id="ARBA00022840"/>
    </source>
</evidence>
<evidence type="ECO:0000256" key="2">
    <source>
        <dbReference type="ARBA" id="ARBA00022741"/>
    </source>
</evidence>
<evidence type="ECO:0000313" key="9">
    <source>
        <dbReference type="Proteomes" id="UP000295777"/>
    </source>
</evidence>
<keyword evidence="9" id="KW-1185">Reference proteome</keyword>
<evidence type="ECO:0000256" key="5">
    <source>
        <dbReference type="ARBA" id="ARBA00024227"/>
    </source>
</evidence>
<dbReference type="GO" id="GO:0004077">
    <property type="term" value="F:biotin--[biotin carboxyl-carrier protein] ligase activity"/>
    <property type="evidence" value="ECO:0007669"/>
    <property type="project" value="UniProtKB-EC"/>
</dbReference>
<dbReference type="Proteomes" id="UP000295777">
    <property type="component" value="Unassembled WGS sequence"/>
</dbReference>
<gene>
    <name evidence="8" type="ORF">CLV27_0227</name>
</gene>
<keyword evidence="2" id="KW-0547">Nucleotide-binding</keyword>
<evidence type="ECO:0000256" key="4">
    <source>
        <dbReference type="ARBA" id="ARBA00023267"/>
    </source>
</evidence>
<dbReference type="InterPro" id="IPR004408">
    <property type="entry name" value="Biotin_CoA_COase_ligase"/>
</dbReference>
<name>A0A4V2PDT1_9BACT</name>
<dbReference type="InterPro" id="IPR045864">
    <property type="entry name" value="aa-tRNA-synth_II/BPL/LPL"/>
</dbReference>
<dbReference type="PROSITE" id="PS51733">
    <property type="entry name" value="BPL_LPL_CATALYTIC"/>
    <property type="match status" value="1"/>
</dbReference>
<sequence length="243" mass="27172">MELVFLEEVDSTNEYLKRIPFRSNLFVVARRQTGGKGRRGKSWLSLPDKGLYLSGLFEPLHPKKSSLAGLAFGVAVLRALQEFKDDFYLKWPNDVYVNGKKVAGILPENLSDRLIVGVGVNVSYTLQELQGLSHPATSLLVEGIRCDIGELALKVSQNLILYYEKLREGTFDVKEFESFCPMIGKEVTVLENGFCYTGKALGIDREGYLLLEKDGELKRLFSAEVSVRFNDEGNRVSNLQGAP</sequence>
<dbReference type="OrthoDB" id="9807064at2"/>
<dbReference type="Pfam" id="PF02237">
    <property type="entry name" value="BPL_C"/>
    <property type="match status" value="1"/>
</dbReference>
<dbReference type="Pfam" id="PF03099">
    <property type="entry name" value="BPL_LplA_LipB"/>
    <property type="match status" value="1"/>
</dbReference>
<feature type="domain" description="BPL/LPL catalytic" evidence="7">
    <location>
        <begin position="1"/>
        <end position="167"/>
    </location>
</feature>
<dbReference type="EMBL" id="SMFV01000001">
    <property type="protein sequence ID" value="TCK06426.1"/>
    <property type="molecule type" value="Genomic_DNA"/>
</dbReference>
<dbReference type="SUPFAM" id="SSF50037">
    <property type="entry name" value="C-terminal domain of transcriptional repressors"/>
    <property type="match status" value="1"/>
</dbReference>
<dbReference type="AlphaFoldDB" id="A0A4V2PDT1"/>
<keyword evidence="1 8" id="KW-0436">Ligase</keyword>
<comment type="caution">
    <text evidence="8">The sequence shown here is derived from an EMBL/GenBank/DDBJ whole genome shotgun (WGS) entry which is preliminary data.</text>
</comment>
<keyword evidence="3" id="KW-0067">ATP-binding</keyword>
<protein>
    <recommendedName>
        <fullName evidence="5">biotin--[biotin carboxyl-carrier protein] ligase</fullName>
        <ecNumber evidence="5">6.3.4.15</ecNumber>
    </recommendedName>
</protein>
<dbReference type="NCBIfam" id="TIGR00121">
    <property type="entry name" value="birA_ligase"/>
    <property type="match status" value="1"/>
</dbReference>
<organism evidence="8 9">
    <name type="scientific">Phorcysia thermohydrogeniphila</name>
    <dbReference type="NCBI Taxonomy" id="936138"/>
    <lineage>
        <taxon>Bacteria</taxon>
        <taxon>Pseudomonadati</taxon>
        <taxon>Aquificota</taxon>
        <taxon>Aquificia</taxon>
        <taxon>Desulfurobacteriales</taxon>
        <taxon>Desulfurobacteriaceae</taxon>
        <taxon>Phorcysia</taxon>
    </lineage>
</organism>